<proteinExistence type="predicted"/>
<evidence type="ECO:0000259" key="4">
    <source>
        <dbReference type="PROSITE" id="PS01124"/>
    </source>
</evidence>
<evidence type="ECO:0000256" key="2">
    <source>
        <dbReference type="ARBA" id="ARBA00023125"/>
    </source>
</evidence>
<dbReference type="Gene3D" id="1.10.10.60">
    <property type="entry name" value="Homeodomain-like"/>
    <property type="match status" value="2"/>
</dbReference>
<organism evidence="5 6">
    <name type="scientific">Bacteroides stercorirosoris</name>
    <dbReference type="NCBI Taxonomy" id="871324"/>
    <lineage>
        <taxon>Bacteria</taxon>
        <taxon>Pseudomonadati</taxon>
        <taxon>Bacteroidota</taxon>
        <taxon>Bacteroidia</taxon>
        <taxon>Bacteroidales</taxon>
        <taxon>Bacteroidaceae</taxon>
        <taxon>Bacteroides</taxon>
    </lineage>
</organism>
<dbReference type="CDD" id="cd06976">
    <property type="entry name" value="cupin_MtlR-like_N"/>
    <property type="match status" value="1"/>
</dbReference>
<dbReference type="InterPro" id="IPR018060">
    <property type="entry name" value="HTH_AraC"/>
</dbReference>
<protein>
    <submittedName>
        <fullName evidence="5">Transcriptional regulator, AraC family</fullName>
    </submittedName>
</protein>
<dbReference type="InterPro" id="IPR011051">
    <property type="entry name" value="RmlC_Cupin_sf"/>
</dbReference>
<keyword evidence="2" id="KW-0238">DNA-binding</keyword>
<dbReference type="SUPFAM" id="SSF51182">
    <property type="entry name" value="RmlC-like cupins"/>
    <property type="match status" value="1"/>
</dbReference>
<reference evidence="6" key="1">
    <citation type="submission" date="2016-11" db="EMBL/GenBank/DDBJ databases">
        <authorList>
            <person name="Varghese N."/>
            <person name="Submissions S."/>
        </authorList>
    </citation>
    <scope>NUCLEOTIDE SEQUENCE [LARGE SCALE GENOMIC DNA]</scope>
    <source>
        <strain evidence="6">DSM 26884</strain>
    </source>
</reference>
<dbReference type="InterPro" id="IPR020449">
    <property type="entry name" value="Tscrpt_reg_AraC-type_HTH"/>
</dbReference>
<gene>
    <name evidence="5" type="ORF">SAMN05444350_14217</name>
</gene>
<dbReference type="eggNOG" id="COG2207">
    <property type="taxonomic scope" value="Bacteria"/>
</dbReference>
<keyword evidence="3" id="KW-0804">Transcription</keyword>
<dbReference type="SUPFAM" id="SSF46689">
    <property type="entry name" value="Homeodomain-like"/>
    <property type="match status" value="2"/>
</dbReference>
<dbReference type="eggNOG" id="COG1917">
    <property type="taxonomic scope" value="Bacteria"/>
</dbReference>
<dbReference type="InterPro" id="IPR003313">
    <property type="entry name" value="AraC-bd"/>
</dbReference>
<evidence type="ECO:0000256" key="1">
    <source>
        <dbReference type="ARBA" id="ARBA00023015"/>
    </source>
</evidence>
<keyword evidence="1" id="KW-0805">Transcription regulation</keyword>
<evidence type="ECO:0000256" key="3">
    <source>
        <dbReference type="ARBA" id="ARBA00023163"/>
    </source>
</evidence>
<dbReference type="GeneID" id="92714460"/>
<sequence length="292" mass="33758">MKSATRRMINEQLPISESSPIKARFYDYAHFTYPWHFHAEYEIIYFKEGTGTSFIGNNMENFKDGDFILIGSNLPHYMKSDDVYHAADSSLRTKGTIIQFEQDFMQYSIRHYIQFTKIKKLLDDSQRGIYFPAGCSGKALELLESIPLESGMDQILSILQLFKEMSDISSKVILPPSEQMDQIRGNSRIDKILAYLNQHYTRHMDLNEISCLAAMSPASFCRFFKSKTGKTLKNYILDMRIGYACKLLSLDNMNISQISTECGFDTISHFNKSFKKNTGFTPTEYRRRMLAD</sequence>
<feature type="domain" description="HTH araC/xylS-type" evidence="4">
    <location>
        <begin position="190"/>
        <end position="288"/>
    </location>
</feature>
<accession>A0A1M6KXC1</accession>
<dbReference type="PANTHER" id="PTHR43280">
    <property type="entry name" value="ARAC-FAMILY TRANSCRIPTIONAL REGULATOR"/>
    <property type="match status" value="1"/>
</dbReference>
<name>A0A1M6KXC1_9BACE</name>
<dbReference type="InterPro" id="IPR014710">
    <property type="entry name" value="RmlC-like_jellyroll"/>
</dbReference>
<dbReference type="SMART" id="SM00342">
    <property type="entry name" value="HTH_ARAC"/>
    <property type="match status" value="1"/>
</dbReference>
<dbReference type="Pfam" id="PF02311">
    <property type="entry name" value="AraC_binding"/>
    <property type="match status" value="1"/>
</dbReference>
<dbReference type="GO" id="GO:0003700">
    <property type="term" value="F:DNA-binding transcription factor activity"/>
    <property type="evidence" value="ECO:0007669"/>
    <property type="project" value="InterPro"/>
</dbReference>
<dbReference type="EMBL" id="FQZN01000042">
    <property type="protein sequence ID" value="SHJ63621.1"/>
    <property type="molecule type" value="Genomic_DNA"/>
</dbReference>
<dbReference type="PANTHER" id="PTHR43280:SF34">
    <property type="entry name" value="ARAC-FAMILY TRANSCRIPTIONAL REGULATOR"/>
    <property type="match status" value="1"/>
</dbReference>
<dbReference type="RefSeq" id="WP_025835451.1">
    <property type="nucleotide sequence ID" value="NZ_FQZN01000042.1"/>
</dbReference>
<dbReference type="PROSITE" id="PS00041">
    <property type="entry name" value="HTH_ARAC_FAMILY_1"/>
    <property type="match status" value="1"/>
</dbReference>
<dbReference type="InterPro" id="IPR009057">
    <property type="entry name" value="Homeodomain-like_sf"/>
</dbReference>
<dbReference type="GO" id="GO:0043565">
    <property type="term" value="F:sequence-specific DNA binding"/>
    <property type="evidence" value="ECO:0007669"/>
    <property type="project" value="InterPro"/>
</dbReference>
<dbReference type="InterPro" id="IPR018062">
    <property type="entry name" value="HTH_AraC-typ_CS"/>
</dbReference>
<dbReference type="PRINTS" id="PR00032">
    <property type="entry name" value="HTHARAC"/>
</dbReference>
<evidence type="ECO:0000313" key="6">
    <source>
        <dbReference type="Proteomes" id="UP000184192"/>
    </source>
</evidence>
<dbReference type="PROSITE" id="PS01124">
    <property type="entry name" value="HTH_ARAC_FAMILY_2"/>
    <property type="match status" value="1"/>
</dbReference>
<dbReference type="AlphaFoldDB" id="A0A1M6KXC1"/>
<dbReference type="Pfam" id="PF12833">
    <property type="entry name" value="HTH_18"/>
    <property type="match status" value="1"/>
</dbReference>
<evidence type="ECO:0000313" key="5">
    <source>
        <dbReference type="EMBL" id="SHJ63621.1"/>
    </source>
</evidence>
<dbReference type="Gene3D" id="2.60.120.10">
    <property type="entry name" value="Jelly Rolls"/>
    <property type="match status" value="1"/>
</dbReference>
<keyword evidence="6" id="KW-1185">Reference proteome</keyword>
<dbReference type="Proteomes" id="UP000184192">
    <property type="component" value="Unassembled WGS sequence"/>
</dbReference>